<dbReference type="EMBL" id="JAAVTX010000002">
    <property type="protein sequence ID" value="NKE44239.1"/>
    <property type="molecule type" value="Genomic_DNA"/>
</dbReference>
<reference evidence="10 11" key="1">
    <citation type="submission" date="2020-03" db="EMBL/GenBank/DDBJ databases">
        <title>Roseomonas selenitidurans sp. nov. isolated from soil.</title>
        <authorList>
            <person name="Liu H."/>
        </authorList>
    </citation>
    <scope>NUCLEOTIDE SEQUENCE [LARGE SCALE GENOMIC DNA]</scope>
    <source>
        <strain evidence="10 11">JCM 15073</strain>
    </source>
</reference>
<keyword evidence="2" id="KW-1003">Cell membrane</keyword>
<comment type="subcellular location">
    <subcellularLocation>
        <location evidence="1">Cell inner membrane</location>
        <topology evidence="1">Multi-pass membrane protein</topology>
    </subcellularLocation>
</comment>
<protein>
    <recommendedName>
        <fullName evidence="12">Methyl-accepting transducer domain-containing protein</fullName>
    </recommendedName>
</protein>
<keyword evidence="7" id="KW-0812">Transmembrane</keyword>
<dbReference type="PROSITE" id="PS50111">
    <property type="entry name" value="CHEMOTAXIS_TRANSDUC_2"/>
    <property type="match status" value="1"/>
</dbReference>
<evidence type="ECO:0000256" key="5">
    <source>
        <dbReference type="PROSITE-ProRule" id="PRU00284"/>
    </source>
</evidence>
<evidence type="ECO:0000259" key="8">
    <source>
        <dbReference type="PROSITE" id="PS50111"/>
    </source>
</evidence>
<dbReference type="PANTHER" id="PTHR32089">
    <property type="entry name" value="METHYL-ACCEPTING CHEMOTAXIS PROTEIN MCPB"/>
    <property type="match status" value="1"/>
</dbReference>
<evidence type="ECO:0000313" key="10">
    <source>
        <dbReference type="EMBL" id="NKE44239.1"/>
    </source>
</evidence>
<dbReference type="InterPro" id="IPR009875">
    <property type="entry name" value="PilZ_domain"/>
</dbReference>
<dbReference type="Gene3D" id="1.10.287.950">
    <property type="entry name" value="Methyl-accepting chemotaxis protein"/>
    <property type="match status" value="1"/>
</dbReference>
<feature type="domain" description="Methyl-accepting transducer" evidence="8">
    <location>
        <begin position="140"/>
        <end position="391"/>
    </location>
</feature>
<dbReference type="Proteomes" id="UP000765160">
    <property type="component" value="Unassembled WGS sequence"/>
</dbReference>
<dbReference type="Pfam" id="PF07238">
    <property type="entry name" value="PilZ"/>
    <property type="match status" value="1"/>
</dbReference>
<gene>
    <name evidence="10" type="ORF">HB662_05585</name>
</gene>
<comment type="caution">
    <text evidence="10">The sequence shown here is derived from an EMBL/GenBank/DDBJ whole genome shotgun (WGS) entry which is preliminary data.</text>
</comment>
<feature type="transmembrane region" description="Helical" evidence="7">
    <location>
        <begin position="53"/>
        <end position="74"/>
    </location>
</feature>
<evidence type="ECO:0000256" key="7">
    <source>
        <dbReference type="SAM" id="Phobius"/>
    </source>
</evidence>
<evidence type="ECO:0000256" key="2">
    <source>
        <dbReference type="ARBA" id="ARBA00022519"/>
    </source>
</evidence>
<dbReference type="SUPFAM" id="SSF141371">
    <property type="entry name" value="PilZ domain-like"/>
    <property type="match status" value="1"/>
</dbReference>
<evidence type="ECO:0000256" key="3">
    <source>
        <dbReference type="ARBA" id="ARBA00023224"/>
    </source>
</evidence>
<evidence type="ECO:0000256" key="6">
    <source>
        <dbReference type="SAM" id="MobiDB-lite"/>
    </source>
</evidence>
<evidence type="ECO:0000256" key="4">
    <source>
        <dbReference type="ARBA" id="ARBA00029447"/>
    </source>
</evidence>
<comment type="similarity">
    <text evidence="4">Belongs to the methyl-accepting chemotaxis (MCP) protein family.</text>
</comment>
<dbReference type="InterPro" id="IPR000727">
    <property type="entry name" value="T_SNARE_dom"/>
</dbReference>
<keyword evidence="7" id="KW-1133">Transmembrane helix</keyword>
<feature type="region of interest" description="Disordered" evidence="6">
    <location>
        <begin position="183"/>
        <end position="204"/>
    </location>
</feature>
<proteinExistence type="inferred from homology"/>
<organism evidence="10 11">
    <name type="scientific">Falsiroseomonas frigidaquae</name>
    <dbReference type="NCBI Taxonomy" id="487318"/>
    <lineage>
        <taxon>Bacteria</taxon>
        <taxon>Pseudomonadati</taxon>
        <taxon>Pseudomonadota</taxon>
        <taxon>Alphaproteobacteria</taxon>
        <taxon>Acetobacterales</taxon>
        <taxon>Roseomonadaceae</taxon>
        <taxon>Falsiroseomonas</taxon>
    </lineage>
</organism>
<keyword evidence="3 5" id="KW-0807">Transducer</keyword>
<keyword evidence="11" id="KW-1185">Reference proteome</keyword>
<dbReference type="PROSITE" id="PS50192">
    <property type="entry name" value="T_SNARE"/>
    <property type="match status" value="1"/>
</dbReference>
<evidence type="ECO:0008006" key="12">
    <source>
        <dbReference type="Google" id="ProtNLM"/>
    </source>
</evidence>
<dbReference type="Pfam" id="PF00015">
    <property type="entry name" value="MCPsignal"/>
    <property type="match status" value="1"/>
</dbReference>
<feature type="domain" description="T-SNARE coiled-coil homology" evidence="9">
    <location>
        <begin position="327"/>
        <end position="379"/>
    </location>
</feature>
<dbReference type="RefSeq" id="WP_168048079.1">
    <property type="nucleotide sequence ID" value="NZ_JAATJR010000002.1"/>
</dbReference>
<evidence type="ECO:0000313" key="11">
    <source>
        <dbReference type="Proteomes" id="UP000765160"/>
    </source>
</evidence>
<dbReference type="InterPro" id="IPR004089">
    <property type="entry name" value="MCPsignal_dom"/>
</dbReference>
<evidence type="ECO:0000259" key="9">
    <source>
        <dbReference type="PROSITE" id="PS50192"/>
    </source>
</evidence>
<dbReference type="SMART" id="SM00283">
    <property type="entry name" value="MA"/>
    <property type="match status" value="1"/>
</dbReference>
<evidence type="ECO:0000256" key="1">
    <source>
        <dbReference type="ARBA" id="ARBA00004429"/>
    </source>
</evidence>
<accession>A0ABX1EWC9</accession>
<keyword evidence="2" id="KW-0997">Cell inner membrane</keyword>
<keyword evidence="7" id="KW-0472">Membrane</keyword>
<dbReference type="Gene3D" id="2.40.10.220">
    <property type="entry name" value="predicted glycosyltransferase like domains"/>
    <property type="match status" value="1"/>
</dbReference>
<sequence length="521" mass="53946">MSRRPSIAAPAARLPRFPGRATDSAAAPPLLAAAAALAGAALAVAVAMPGLALPALLAGLPLSLLAGLLLAALLRGRRQLDTAMDAALAALEEVGASPAQPGAGLRRATACCAAIPLLAADMLALRQDRLDRDLREDDGKADAIRNMAEAIERETDAAVDEINTSARELEEIADTLERATVRASHEAAAAQGETERSAAGSDEAAAGTARIVEAIRESSSQMALAAQTTRQVVTASDAARTTFDDLRRQADEIDDVTRMIGLIARQTNLLALNATIEAARAGEAGKGFAVVAGEVKTLAAQTAKASTEIAERLASVQAGAANALHAMDSVHAGMGALDTITGRIAEMLQDQSSVVEEVASAVRDASEAATGASRRVAAAVQEIDDNRMSVGMIHGASGQVSACLSTLQSRIIGLARSGLSETDRRREPRHAVDLPARLILNGETLEGRLKDISDHGARFTPAPLMPAGSEAMLDLPGLPAQRVKMAGVDSEARLVFIFAQATEEAELAAAIRRLLLRQKAA</sequence>
<dbReference type="SUPFAM" id="SSF58104">
    <property type="entry name" value="Methyl-accepting chemotaxis protein (MCP) signaling domain"/>
    <property type="match status" value="1"/>
</dbReference>
<dbReference type="PANTHER" id="PTHR32089:SF112">
    <property type="entry name" value="LYSOZYME-LIKE PROTEIN-RELATED"/>
    <property type="match status" value="1"/>
</dbReference>
<name>A0ABX1EWC9_9PROT</name>